<gene>
    <name evidence="2" type="ORF">NQ318_018586</name>
</gene>
<keyword evidence="3" id="KW-1185">Reference proteome</keyword>
<sequence length="135" mass="14773">MFVDDFDSPRSLNFPMNNRGMSVQDGFSLPVPFPFPHPAAAFLPPMAPNRRRPLRAVRTRRKAALPRNTPGPSKSNSNRCVRVAQARTGAVSPCACAGKVSPYAFNSSGPTKYKLYYSPGFMGHNFISAGITVHF</sequence>
<dbReference type="EMBL" id="JAPWTK010000001">
    <property type="protein sequence ID" value="KAJ8963121.1"/>
    <property type="molecule type" value="Genomic_DNA"/>
</dbReference>
<proteinExistence type="predicted"/>
<dbReference type="AlphaFoldDB" id="A0AAV8ZFD2"/>
<evidence type="ECO:0000313" key="3">
    <source>
        <dbReference type="Proteomes" id="UP001162162"/>
    </source>
</evidence>
<evidence type="ECO:0000256" key="1">
    <source>
        <dbReference type="SAM" id="MobiDB-lite"/>
    </source>
</evidence>
<reference evidence="2" key="1">
    <citation type="journal article" date="2023" name="Insect Mol. Biol.">
        <title>Genome sequencing provides insights into the evolution of gene families encoding plant cell wall-degrading enzymes in longhorned beetles.</title>
        <authorList>
            <person name="Shin N.R."/>
            <person name="Okamura Y."/>
            <person name="Kirsch R."/>
            <person name="Pauchet Y."/>
        </authorList>
    </citation>
    <scope>NUCLEOTIDE SEQUENCE</scope>
    <source>
        <strain evidence="2">AMC_N1</strain>
    </source>
</reference>
<protein>
    <submittedName>
        <fullName evidence="2">Uncharacterized protein</fullName>
    </submittedName>
</protein>
<dbReference type="Proteomes" id="UP001162162">
    <property type="component" value="Unassembled WGS sequence"/>
</dbReference>
<organism evidence="2 3">
    <name type="scientific">Aromia moschata</name>
    <dbReference type="NCBI Taxonomy" id="1265417"/>
    <lineage>
        <taxon>Eukaryota</taxon>
        <taxon>Metazoa</taxon>
        <taxon>Ecdysozoa</taxon>
        <taxon>Arthropoda</taxon>
        <taxon>Hexapoda</taxon>
        <taxon>Insecta</taxon>
        <taxon>Pterygota</taxon>
        <taxon>Neoptera</taxon>
        <taxon>Endopterygota</taxon>
        <taxon>Coleoptera</taxon>
        <taxon>Polyphaga</taxon>
        <taxon>Cucujiformia</taxon>
        <taxon>Chrysomeloidea</taxon>
        <taxon>Cerambycidae</taxon>
        <taxon>Cerambycinae</taxon>
        <taxon>Callichromatini</taxon>
        <taxon>Aromia</taxon>
    </lineage>
</organism>
<name>A0AAV8ZFD2_9CUCU</name>
<comment type="caution">
    <text evidence="2">The sequence shown here is derived from an EMBL/GenBank/DDBJ whole genome shotgun (WGS) entry which is preliminary data.</text>
</comment>
<feature type="compositionally biased region" description="Polar residues" evidence="1">
    <location>
        <begin position="70"/>
        <end position="79"/>
    </location>
</feature>
<feature type="region of interest" description="Disordered" evidence="1">
    <location>
        <begin position="60"/>
        <end position="79"/>
    </location>
</feature>
<evidence type="ECO:0000313" key="2">
    <source>
        <dbReference type="EMBL" id="KAJ8963121.1"/>
    </source>
</evidence>
<accession>A0AAV8ZFD2</accession>